<feature type="domain" description="MobA-like NTP transferase" evidence="1">
    <location>
        <begin position="6"/>
        <end position="163"/>
    </location>
</feature>
<dbReference type="SUPFAM" id="SSF53448">
    <property type="entry name" value="Nucleotide-diphospho-sugar transferases"/>
    <property type="match status" value="1"/>
</dbReference>
<dbReference type="PANTHER" id="PTHR43777:SF1">
    <property type="entry name" value="MOLYBDENUM COFACTOR CYTIDYLYLTRANSFERASE"/>
    <property type="match status" value="1"/>
</dbReference>
<keyword evidence="2" id="KW-0548">Nucleotidyltransferase</keyword>
<dbReference type="Proteomes" id="UP000199400">
    <property type="component" value="Unassembled WGS sequence"/>
</dbReference>
<dbReference type="InterPro" id="IPR025877">
    <property type="entry name" value="MobA-like_NTP_Trfase"/>
</dbReference>
<accession>A0A1I1YPU0</accession>
<evidence type="ECO:0000259" key="1">
    <source>
        <dbReference type="Pfam" id="PF12804"/>
    </source>
</evidence>
<dbReference type="RefSeq" id="WP_096328451.1">
    <property type="nucleotide sequence ID" value="NZ_FOMX01000010.1"/>
</dbReference>
<dbReference type="Pfam" id="PF12804">
    <property type="entry name" value="NTP_transf_3"/>
    <property type="match status" value="1"/>
</dbReference>
<dbReference type="Gene3D" id="3.90.550.10">
    <property type="entry name" value="Spore Coat Polysaccharide Biosynthesis Protein SpsA, Chain A"/>
    <property type="match status" value="1"/>
</dbReference>
<dbReference type="InterPro" id="IPR029044">
    <property type="entry name" value="Nucleotide-diphossugar_trans"/>
</dbReference>
<dbReference type="STRING" id="54.SAMN02745121_03366"/>
<reference evidence="3" key="1">
    <citation type="submission" date="2016-10" db="EMBL/GenBank/DDBJ databases">
        <authorList>
            <person name="Varghese N."/>
            <person name="Submissions S."/>
        </authorList>
    </citation>
    <scope>NUCLEOTIDE SEQUENCE [LARGE SCALE GENOMIC DNA]</scope>
    <source>
        <strain evidence="3">ATCC 25963</strain>
    </source>
</reference>
<keyword evidence="3" id="KW-1185">Reference proteome</keyword>
<keyword evidence="2" id="KW-0808">Transferase</keyword>
<dbReference type="OrthoDB" id="9779263at2"/>
<dbReference type="PANTHER" id="PTHR43777">
    <property type="entry name" value="MOLYBDENUM COFACTOR CYTIDYLYLTRANSFERASE"/>
    <property type="match status" value="1"/>
</dbReference>
<dbReference type="AlphaFoldDB" id="A0A1I1YPU0"/>
<gene>
    <name evidence="2" type="ORF">SAMN02745121_03366</name>
</gene>
<name>A0A1I1YPU0_9BACT</name>
<evidence type="ECO:0000313" key="3">
    <source>
        <dbReference type="Proteomes" id="UP000199400"/>
    </source>
</evidence>
<protein>
    <submittedName>
        <fullName evidence="2">Molybdenum cofactor cytidylyltransferase</fullName>
    </submittedName>
</protein>
<sequence length="194" mass="20283">MTALGAVVLAAGAGERMGRPKALIAWRGRSFVRHAVAQAEAAAAGPIVVVEGAVVIPAEHLGPAIKVTNPTWPKGQMDSLRRGLVELGGLAPGCAALVLTVDRPHVRPETVAALAAAFRAAPTQVWQPEHGGRRGHPLIWPAMLVPELLALGPEESPRDLLGRPTVTGLRRALAVDDPAVLDNVDRPADLARLP</sequence>
<evidence type="ECO:0000313" key="2">
    <source>
        <dbReference type="EMBL" id="SFE20153.1"/>
    </source>
</evidence>
<dbReference type="EMBL" id="FOMX01000010">
    <property type="protein sequence ID" value="SFE20153.1"/>
    <property type="molecule type" value="Genomic_DNA"/>
</dbReference>
<dbReference type="GO" id="GO:0016779">
    <property type="term" value="F:nucleotidyltransferase activity"/>
    <property type="evidence" value="ECO:0007669"/>
    <property type="project" value="UniProtKB-KW"/>
</dbReference>
<proteinExistence type="predicted"/>
<organism evidence="2 3">
    <name type="scientific">Nannocystis exedens</name>
    <dbReference type="NCBI Taxonomy" id="54"/>
    <lineage>
        <taxon>Bacteria</taxon>
        <taxon>Pseudomonadati</taxon>
        <taxon>Myxococcota</taxon>
        <taxon>Polyangia</taxon>
        <taxon>Nannocystales</taxon>
        <taxon>Nannocystaceae</taxon>
        <taxon>Nannocystis</taxon>
    </lineage>
</organism>